<evidence type="ECO:0008006" key="3">
    <source>
        <dbReference type="Google" id="ProtNLM"/>
    </source>
</evidence>
<keyword evidence="2" id="KW-1185">Reference proteome</keyword>
<comment type="caution">
    <text evidence="1">The sequence shown here is derived from an EMBL/GenBank/DDBJ whole genome shotgun (WGS) entry which is preliminary data.</text>
</comment>
<dbReference type="PROSITE" id="PS51257">
    <property type="entry name" value="PROKAR_LIPOPROTEIN"/>
    <property type="match status" value="1"/>
</dbReference>
<evidence type="ECO:0000313" key="2">
    <source>
        <dbReference type="Proteomes" id="UP001202831"/>
    </source>
</evidence>
<dbReference type="RefSeq" id="WP_249246989.1">
    <property type="nucleotide sequence ID" value="NZ_JAKIKT010000001.1"/>
</dbReference>
<gene>
    <name evidence="1" type="ORF">L2725_00120</name>
</gene>
<proteinExistence type="predicted"/>
<sequence length="228" mass="25511">MKKLIIGFLAVIGLSGCVTPIPLKEQIPSPEYKATQPVLISVVDKRNRVQEGKPANFVGVAHGAFGIPVDWNVDILLATEKDDKSLTLAQWLQKRLVKGLQEKGWSVKGVDLNSVPTSEQAEITLTQNQATQLLTLELQEWYFSINLNWVTAFNFDTDAHLYLFEKGQGQVYYKQTKERDVIDEQASESPQNNVLRAYRDQLQQLLSDPELKAAIIKAQTTATVSEAL</sequence>
<organism evidence="1 2">
    <name type="scientific">Shewanella corallii</name>
    <dbReference type="NCBI Taxonomy" id="560080"/>
    <lineage>
        <taxon>Bacteria</taxon>
        <taxon>Pseudomonadati</taxon>
        <taxon>Pseudomonadota</taxon>
        <taxon>Gammaproteobacteria</taxon>
        <taxon>Alteromonadales</taxon>
        <taxon>Shewanellaceae</taxon>
        <taxon>Shewanella</taxon>
    </lineage>
</organism>
<protein>
    <recommendedName>
        <fullName evidence="3">Lipoprotein</fullName>
    </recommendedName>
</protein>
<dbReference type="EMBL" id="JAKIKT010000001">
    <property type="protein sequence ID" value="MCL2912196.1"/>
    <property type="molecule type" value="Genomic_DNA"/>
</dbReference>
<dbReference type="Proteomes" id="UP001202831">
    <property type="component" value="Unassembled WGS sequence"/>
</dbReference>
<name>A0ABT0N2T1_9GAMM</name>
<evidence type="ECO:0000313" key="1">
    <source>
        <dbReference type="EMBL" id="MCL2912196.1"/>
    </source>
</evidence>
<accession>A0ABT0N2T1</accession>
<reference evidence="1 2" key="1">
    <citation type="submission" date="2022-01" db="EMBL/GenBank/DDBJ databases">
        <title>Whole genome-based taxonomy of the Shewanellaceae.</title>
        <authorList>
            <person name="Martin-Rodriguez A.J."/>
        </authorList>
    </citation>
    <scope>NUCLEOTIDE SEQUENCE [LARGE SCALE GENOMIC DNA]</scope>
    <source>
        <strain evidence="1 2">DSM 21332</strain>
    </source>
</reference>